<proteinExistence type="predicted"/>
<comment type="caution">
    <text evidence="1">The sequence shown here is derived from an EMBL/GenBank/DDBJ whole genome shotgun (WGS) entry which is preliminary data.</text>
</comment>
<feature type="non-terminal residue" evidence="1">
    <location>
        <position position="162"/>
    </location>
</feature>
<dbReference type="AlphaFoldDB" id="X1AC12"/>
<accession>X1AC12</accession>
<name>X1AC12_9ZZZZ</name>
<sequence>MLKNYIATYLEFNQVYNSPALSLAKIKELCTHLEKKSYLEILCKINVALWRHSKDINLQKNLTNLLFSKNNAQKVIEQAKLRNAFIFYRQQVLYLIKIILLSKTVVGEKLKHTNNNKEMLGKILLSLNDYTEPIGKYINILSKKNEAESLRQSFSRNWYFIH</sequence>
<organism evidence="1">
    <name type="scientific">marine sediment metagenome</name>
    <dbReference type="NCBI Taxonomy" id="412755"/>
    <lineage>
        <taxon>unclassified sequences</taxon>
        <taxon>metagenomes</taxon>
        <taxon>ecological metagenomes</taxon>
    </lineage>
</organism>
<protein>
    <submittedName>
        <fullName evidence="1">Uncharacterized protein</fullName>
    </submittedName>
</protein>
<dbReference type="EMBL" id="BART01017582">
    <property type="protein sequence ID" value="GAG79434.1"/>
    <property type="molecule type" value="Genomic_DNA"/>
</dbReference>
<evidence type="ECO:0000313" key="1">
    <source>
        <dbReference type="EMBL" id="GAG79434.1"/>
    </source>
</evidence>
<gene>
    <name evidence="1" type="ORF">S01H4_33414</name>
</gene>
<reference evidence="1" key="1">
    <citation type="journal article" date="2014" name="Front. Microbiol.">
        <title>High frequency of phylogenetically diverse reductive dehalogenase-homologous genes in deep subseafloor sedimentary metagenomes.</title>
        <authorList>
            <person name="Kawai M."/>
            <person name="Futagami T."/>
            <person name="Toyoda A."/>
            <person name="Takaki Y."/>
            <person name="Nishi S."/>
            <person name="Hori S."/>
            <person name="Arai W."/>
            <person name="Tsubouchi T."/>
            <person name="Morono Y."/>
            <person name="Uchiyama I."/>
            <person name="Ito T."/>
            <person name="Fujiyama A."/>
            <person name="Inagaki F."/>
            <person name="Takami H."/>
        </authorList>
    </citation>
    <scope>NUCLEOTIDE SEQUENCE</scope>
    <source>
        <strain evidence="1">Expedition CK06-06</strain>
    </source>
</reference>